<feature type="domain" description="Methyltransferase type 11" evidence="5">
    <location>
        <begin position="78"/>
        <end position="180"/>
    </location>
</feature>
<dbReference type="Proteomes" id="UP001491310">
    <property type="component" value="Unassembled WGS sequence"/>
</dbReference>
<evidence type="ECO:0000256" key="1">
    <source>
        <dbReference type="ARBA" id="ARBA00022603"/>
    </source>
</evidence>
<keyword evidence="7" id="KW-1185">Reference proteome</keyword>
<name>A0ABR2YQC4_9CHLO</name>
<evidence type="ECO:0000313" key="6">
    <source>
        <dbReference type="EMBL" id="KAK9909128.1"/>
    </source>
</evidence>
<accession>A0ABR2YQC4</accession>
<evidence type="ECO:0000259" key="5">
    <source>
        <dbReference type="Pfam" id="PF08241"/>
    </source>
</evidence>
<dbReference type="Gene3D" id="3.40.50.150">
    <property type="entry name" value="Vaccinia Virus protein VP39"/>
    <property type="match status" value="1"/>
</dbReference>
<keyword evidence="4" id="KW-0812">Transmembrane</keyword>
<organism evidence="6 7">
    <name type="scientific">Coccomyxa subellipsoidea</name>
    <dbReference type="NCBI Taxonomy" id="248742"/>
    <lineage>
        <taxon>Eukaryota</taxon>
        <taxon>Viridiplantae</taxon>
        <taxon>Chlorophyta</taxon>
        <taxon>core chlorophytes</taxon>
        <taxon>Trebouxiophyceae</taxon>
        <taxon>Trebouxiophyceae incertae sedis</taxon>
        <taxon>Coccomyxaceae</taxon>
        <taxon>Coccomyxa</taxon>
    </lineage>
</organism>
<dbReference type="EMBL" id="JALJOT010000007">
    <property type="protein sequence ID" value="KAK9909128.1"/>
    <property type="molecule type" value="Genomic_DNA"/>
</dbReference>
<keyword evidence="4" id="KW-0472">Membrane</keyword>
<dbReference type="PANTHER" id="PTHR42912">
    <property type="entry name" value="METHYLTRANSFERASE"/>
    <property type="match status" value="1"/>
</dbReference>
<evidence type="ECO:0000256" key="2">
    <source>
        <dbReference type="ARBA" id="ARBA00022679"/>
    </source>
</evidence>
<keyword evidence="2" id="KW-0808">Transferase</keyword>
<comment type="caution">
    <text evidence="6">The sequence shown here is derived from an EMBL/GenBank/DDBJ whole genome shotgun (WGS) entry which is preliminary data.</text>
</comment>
<dbReference type="Pfam" id="PF08241">
    <property type="entry name" value="Methyltransf_11"/>
    <property type="match status" value="1"/>
</dbReference>
<keyword evidence="3" id="KW-0949">S-adenosyl-L-methionine</keyword>
<dbReference type="InterPro" id="IPR023576">
    <property type="entry name" value="UbiE/COQ5_MeTrFase_CS"/>
</dbReference>
<dbReference type="InterPro" id="IPR050508">
    <property type="entry name" value="Methyltransf_Superfamily"/>
</dbReference>
<dbReference type="CDD" id="cd02440">
    <property type="entry name" value="AdoMet_MTases"/>
    <property type="match status" value="1"/>
</dbReference>
<dbReference type="SUPFAM" id="SSF53335">
    <property type="entry name" value="S-adenosyl-L-methionine-dependent methyltransferases"/>
    <property type="match status" value="1"/>
</dbReference>
<dbReference type="PANTHER" id="PTHR42912:SF80">
    <property type="entry name" value="METHYLTRANSFERASE DOMAIN-CONTAINING PROTEIN"/>
    <property type="match status" value="1"/>
</dbReference>
<feature type="transmembrane region" description="Helical" evidence="4">
    <location>
        <begin position="7"/>
        <end position="26"/>
    </location>
</feature>
<protein>
    <recommendedName>
        <fullName evidence="5">Methyltransferase type 11 domain-containing protein</fullName>
    </recommendedName>
</protein>
<evidence type="ECO:0000256" key="3">
    <source>
        <dbReference type="ARBA" id="ARBA00022691"/>
    </source>
</evidence>
<evidence type="ECO:0000256" key="4">
    <source>
        <dbReference type="SAM" id="Phobius"/>
    </source>
</evidence>
<dbReference type="InterPro" id="IPR029063">
    <property type="entry name" value="SAM-dependent_MTases_sf"/>
</dbReference>
<gene>
    <name evidence="6" type="ORF">WJX75_007574</name>
</gene>
<dbReference type="PROSITE" id="PS01184">
    <property type="entry name" value="UBIE_2"/>
    <property type="match status" value="1"/>
</dbReference>
<sequence length="247" mass="27915">MANSRRFVYPAMGIYAFGTYGAFLYFRSQQPYRGENGAGKSWDEIADSYDGELGLDETLMGLNFFRRWLVRRAQGDVLEVSAGTGRNLPYYRYDKLNSLTVTDSSKYMLWHASQKYRDRQAAKNSSLPSQVSGVFATRTHAYAENSFDTVVDTFGLCSHGNPVHVLKEMGRVCKPDGKILLLEHGKANPNWLNKILDDGAHKHLMKWGCQWNKDIESIVKEAGLEIESLSRWHFGTTYVIVARPAAA</sequence>
<keyword evidence="4" id="KW-1133">Transmembrane helix</keyword>
<evidence type="ECO:0000313" key="7">
    <source>
        <dbReference type="Proteomes" id="UP001491310"/>
    </source>
</evidence>
<proteinExistence type="predicted"/>
<dbReference type="InterPro" id="IPR013216">
    <property type="entry name" value="Methyltransf_11"/>
</dbReference>
<reference evidence="6 7" key="1">
    <citation type="journal article" date="2024" name="Nat. Commun.">
        <title>Phylogenomics reveals the evolutionary origins of lichenization in chlorophyte algae.</title>
        <authorList>
            <person name="Puginier C."/>
            <person name="Libourel C."/>
            <person name="Otte J."/>
            <person name="Skaloud P."/>
            <person name="Haon M."/>
            <person name="Grisel S."/>
            <person name="Petersen M."/>
            <person name="Berrin J.G."/>
            <person name="Delaux P.M."/>
            <person name="Dal Grande F."/>
            <person name="Keller J."/>
        </authorList>
    </citation>
    <scope>NUCLEOTIDE SEQUENCE [LARGE SCALE GENOMIC DNA]</scope>
    <source>
        <strain evidence="6 7">SAG 216-7</strain>
    </source>
</reference>
<keyword evidence="1" id="KW-0489">Methyltransferase</keyword>